<dbReference type="InterPro" id="IPR020684">
    <property type="entry name" value="ROCK1/ROCK2"/>
</dbReference>
<dbReference type="Gene3D" id="1.10.510.10">
    <property type="entry name" value="Transferase(Phosphotransferase) domain 1"/>
    <property type="match status" value="1"/>
</dbReference>
<keyword evidence="12 23" id="KW-0547">Nucleotide-binding</keyword>
<feature type="active site" description="Proton acceptor" evidence="24">
    <location>
        <position position="197"/>
    </location>
</feature>
<dbReference type="InterPro" id="IPR011009">
    <property type="entry name" value="Kinase-like_dom_sf"/>
</dbReference>
<dbReference type="Gene3D" id="2.30.29.30">
    <property type="entry name" value="Pleckstrin-homology domain (PH domain)/Phosphotyrosine-binding domain (PTB)"/>
    <property type="match status" value="1"/>
</dbReference>
<dbReference type="GO" id="GO:0032956">
    <property type="term" value="P:regulation of actin cytoskeleton organization"/>
    <property type="evidence" value="ECO:0007669"/>
    <property type="project" value="InterPro"/>
</dbReference>
<evidence type="ECO:0000256" key="19">
    <source>
        <dbReference type="ARBA" id="ARBA00023136"/>
    </source>
</evidence>
<dbReference type="InterPro" id="IPR050839">
    <property type="entry name" value="Rho-assoc_Ser/Thr_Kinase"/>
</dbReference>
<dbReference type="GO" id="GO:0005886">
    <property type="term" value="C:plasma membrane"/>
    <property type="evidence" value="ECO:0007669"/>
    <property type="project" value="UniProtKB-SubCell"/>
</dbReference>
<keyword evidence="9" id="KW-0597">Phosphoprotein</keyword>
<keyword evidence="13" id="KW-0863">Zinc-finger</keyword>
<comment type="subunit">
    <text evidence="23">Homodimer.</text>
</comment>
<dbReference type="Proteomes" id="UP000694395">
    <property type="component" value="Chromosome 4"/>
</dbReference>
<dbReference type="SMART" id="SM00233">
    <property type="entry name" value="PH"/>
    <property type="match status" value="1"/>
</dbReference>
<keyword evidence="18 26" id="KW-0175">Coiled coil</keyword>
<dbReference type="Pfam" id="PF00069">
    <property type="entry name" value="Pkinase"/>
    <property type="match status" value="1"/>
</dbReference>
<evidence type="ECO:0000256" key="18">
    <source>
        <dbReference type="ARBA" id="ARBA00023054"/>
    </source>
</evidence>
<evidence type="ECO:0000256" key="23">
    <source>
        <dbReference type="PIRNR" id="PIRNR037568"/>
    </source>
</evidence>
<evidence type="ECO:0000256" key="8">
    <source>
        <dbReference type="ARBA" id="ARBA00022527"/>
    </source>
</evidence>
<feature type="coiled-coil region" evidence="28">
    <location>
        <begin position="1025"/>
        <end position="1063"/>
    </location>
</feature>
<dbReference type="PROSITE" id="PS00108">
    <property type="entry name" value="PROTEIN_KINASE_ST"/>
    <property type="match status" value="1"/>
</dbReference>
<dbReference type="GO" id="GO:0008270">
    <property type="term" value="F:zinc ion binding"/>
    <property type="evidence" value="ECO:0007669"/>
    <property type="project" value="UniProtKB-KW"/>
</dbReference>
<dbReference type="CDD" id="cd22250">
    <property type="entry name" value="ROCK_SBD"/>
    <property type="match status" value="1"/>
</dbReference>
<dbReference type="FunFam" id="2.30.29.30:FF:000033">
    <property type="entry name" value="Rho-associated protein kinase 2"/>
    <property type="match status" value="1"/>
</dbReference>
<evidence type="ECO:0000256" key="7">
    <source>
        <dbReference type="ARBA" id="ARBA00022490"/>
    </source>
</evidence>
<dbReference type="InterPro" id="IPR000719">
    <property type="entry name" value="Prot_kinase_dom"/>
</dbReference>
<comment type="function">
    <text evidence="23">Protein kinase which is a key regulator of actin cytoskeleton and cell polarity.</text>
</comment>
<keyword evidence="8 23" id="KW-0723">Serine/threonine-protein kinase</keyword>
<dbReference type="Pfam" id="PF08912">
    <property type="entry name" value="Rho_Binding"/>
    <property type="match status" value="1"/>
</dbReference>
<evidence type="ECO:0000256" key="2">
    <source>
        <dbReference type="ARBA" id="ARBA00004184"/>
    </source>
</evidence>
<dbReference type="PROSITE" id="PS50003">
    <property type="entry name" value="PH_DOMAIN"/>
    <property type="match status" value="1"/>
</dbReference>
<dbReference type="InterPro" id="IPR037311">
    <property type="entry name" value="ROCK2_HR1"/>
</dbReference>
<comment type="catalytic activity">
    <reaction evidence="22 23">
        <text>L-seryl-[protein] + ATP = O-phospho-L-seryl-[protein] + ADP + H(+)</text>
        <dbReference type="Rhea" id="RHEA:17989"/>
        <dbReference type="Rhea" id="RHEA-COMP:9863"/>
        <dbReference type="Rhea" id="RHEA-COMP:11604"/>
        <dbReference type="ChEBI" id="CHEBI:15378"/>
        <dbReference type="ChEBI" id="CHEBI:29999"/>
        <dbReference type="ChEBI" id="CHEBI:30616"/>
        <dbReference type="ChEBI" id="CHEBI:83421"/>
        <dbReference type="ChEBI" id="CHEBI:456216"/>
        <dbReference type="EC" id="2.7.11.1"/>
    </reaction>
</comment>
<evidence type="ECO:0000256" key="10">
    <source>
        <dbReference type="ARBA" id="ARBA00022679"/>
    </source>
</evidence>
<dbReference type="GO" id="GO:1901888">
    <property type="term" value="P:regulation of cell junction assembly"/>
    <property type="evidence" value="ECO:0007669"/>
    <property type="project" value="TreeGrafter"/>
</dbReference>
<feature type="region of interest" description="Disordered" evidence="29">
    <location>
        <begin position="1321"/>
        <end position="1377"/>
    </location>
</feature>
<comment type="similarity">
    <text evidence="5 23">Belongs to the protein kinase superfamily. AGC Ser/Thr protein kinase family.</text>
</comment>
<protein>
    <recommendedName>
        <fullName evidence="23">Rho-associated protein kinase</fullName>
        <ecNumber evidence="23">2.7.11.1</ecNumber>
    </recommendedName>
</protein>
<evidence type="ECO:0000256" key="25">
    <source>
        <dbReference type="PIRSR" id="PIRSR037568-2"/>
    </source>
</evidence>
<feature type="coiled-coil region" evidence="28">
    <location>
        <begin position="456"/>
        <end position="598"/>
    </location>
</feature>
<dbReference type="PANTHER" id="PTHR22988:SF28">
    <property type="entry name" value="RHO-ASSOCIATED PROTEIN KINASE 2"/>
    <property type="match status" value="1"/>
</dbReference>
<comment type="activity regulation">
    <text evidence="23">Activated by RHOA binding. Inhibited by Y-27632.</text>
</comment>
<feature type="domain" description="Phorbol-ester/DAG-type" evidence="32">
    <location>
        <begin position="1230"/>
        <end position="1285"/>
    </location>
</feature>
<evidence type="ECO:0000256" key="14">
    <source>
        <dbReference type="ARBA" id="ARBA00022777"/>
    </source>
</evidence>
<name>A0A8C7R1I2_ONCMY</name>
<evidence type="ECO:0000256" key="1">
    <source>
        <dbReference type="ARBA" id="ARBA00001946"/>
    </source>
</evidence>
<dbReference type="GO" id="GO:0072518">
    <property type="term" value="F:Rho-dependent protein serine/threonine kinase activity"/>
    <property type="evidence" value="ECO:0007669"/>
    <property type="project" value="TreeGrafter"/>
</dbReference>
<reference evidence="35" key="3">
    <citation type="submission" date="2025-09" db="UniProtKB">
        <authorList>
            <consortium name="Ensembl"/>
        </authorList>
    </citation>
    <scope>IDENTIFICATION</scope>
</reference>
<reference evidence="35" key="1">
    <citation type="submission" date="2020-07" db="EMBL/GenBank/DDBJ databases">
        <title>A long reads based de novo assembly of the rainbow trout Arlee double haploid line genome.</title>
        <authorList>
            <person name="Gao G."/>
            <person name="Palti Y."/>
        </authorList>
    </citation>
    <scope>NUCLEOTIDE SEQUENCE [LARGE SCALE GENOMIC DNA]</scope>
</reference>
<dbReference type="FunFam" id="1.10.510.10:FF:000047">
    <property type="entry name" value="Rho-associated protein kinase 1"/>
    <property type="match status" value="1"/>
</dbReference>
<evidence type="ECO:0000256" key="26">
    <source>
        <dbReference type="PROSITE-ProRule" id="PRU01206"/>
    </source>
</evidence>
<evidence type="ECO:0000256" key="12">
    <source>
        <dbReference type="ARBA" id="ARBA00022741"/>
    </source>
</evidence>
<dbReference type="FunFam" id="1.20.5.730:FF:000001">
    <property type="entry name" value="rho-associated protein kinase 2"/>
    <property type="match status" value="1"/>
</dbReference>
<dbReference type="GO" id="GO:0005737">
    <property type="term" value="C:cytoplasm"/>
    <property type="evidence" value="ECO:0007669"/>
    <property type="project" value="TreeGrafter"/>
</dbReference>
<accession>A0A8C7R1I2</accession>
<comment type="cofactor">
    <cofactor evidence="1 23">
        <name>Mg(2+)</name>
        <dbReference type="ChEBI" id="CHEBI:18420"/>
    </cofactor>
</comment>
<keyword evidence="36" id="KW-1185">Reference proteome</keyword>
<keyword evidence="10 23" id="KW-0808">Transferase</keyword>
<comment type="catalytic activity">
    <reaction evidence="21 23">
        <text>L-threonyl-[protein] + ATP = O-phospho-L-threonyl-[protein] + ADP + H(+)</text>
        <dbReference type="Rhea" id="RHEA:46608"/>
        <dbReference type="Rhea" id="RHEA-COMP:11060"/>
        <dbReference type="Rhea" id="RHEA-COMP:11605"/>
        <dbReference type="ChEBI" id="CHEBI:15378"/>
        <dbReference type="ChEBI" id="CHEBI:30013"/>
        <dbReference type="ChEBI" id="CHEBI:30616"/>
        <dbReference type="ChEBI" id="CHEBI:61977"/>
        <dbReference type="ChEBI" id="CHEBI:456216"/>
        <dbReference type="EC" id="2.7.11.1"/>
    </reaction>
</comment>
<evidence type="ECO:0000256" key="29">
    <source>
        <dbReference type="SAM" id="MobiDB-lite"/>
    </source>
</evidence>
<dbReference type="Gene3D" id="1.20.5.340">
    <property type="match status" value="1"/>
</dbReference>
<dbReference type="GO" id="GO:0031032">
    <property type="term" value="P:actomyosin structure organization"/>
    <property type="evidence" value="ECO:0007669"/>
    <property type="project" value="TreeGrafter"/>
</dbReference>
<dbReference type="InterPro" id="IPR046349">
    <property type="entry name" value="C1-like_sf"/>
</dbReference>
<dbReference type="Pfam" id="PF25346">
    <property type="entry name" value="PH_MRCK"/>
    <property type="match status" value="1"/>
</dbReference>
<dbReference type="InterPro" id="IPR017441">
    <property type="entry name" value="Protein_kinase_ATP_BS"/>
</dbReference>
<feature type="domain" description="RhoBD" evidence="34">
    <location>
        <begin position="944"/>
        <end position="1012"/>
    </location>
</feature>
<dbReference type="GO" id="GO:0012505">
    <property type="term" value="C:endomembrane system"/>
    <property type="evidence" value="ECO:0007669"/>
    <property type="project" value="UniProtKB-SubCell"/>
</dbReference>
<evidence type="ECO:0000259" key="34">
    <source>
        <dbReference type="PROSITE" id="PS51859"/>
    </source>
</evidence>
<organism evidence="35 36">
    <name type="scientific">Oncorhynchus mykiss</name>
    <name type="common">Rainbow trout</name>
    <name type="synonym">Salmo gairdneri</name>
    <dbReference type="NCBI Taxonomy" id="8022"/>
    <lineage>
        <taxon>Eukaryota</taxon>
        <taxon>Metazoa</taxon>
        <taxon>Chordata</taxon>
        <taxon>Craniata</taxon>
        <taxon>Vertebrata</taxon>
        <taxon>Euteleostomi</taxon>
        <taxon>Actinopterygii</taxon>
        <taxon>Neopterygii</taxon>
        <taxon>Teleostei</taxon>
        <taxon>Protacanthopterygii</taxon>
        <taxon>Salmoniformes</taxon>
        <taxon>Salmonidae</taxon>
        <taxon>Salmoninae</taxon>
        <taxon>Oncorhynchus</taxon>
    </lineage>
</organism>
<dbReference type="PANTHER" id="PTHR22988">
    <property type="entry name" value="MYOTONIC DYSTROPHY S/T KINASE-RELATED"/>
    <property type="match status" value="1"/>
</dbReference>
<dbReference type="GO" id="GO:0006939">
    <property type="term" value="P:smooth muscle contraction"/>
    <property type="evidence" value="ECO:0007669"/>
    <property type="project" value="InterPro"/>
</dbReference>
<evidence type="ECO:0000256" key="9">
    <source>
        <dbReference type="ARBA" id="ARBA00022553"/>
    </source>
</evidence>
<evidence type="ECO:0000256" key="4">
    <source>
        <dbReference type="ARBA" id="ARBA00004245"/>
    </source>
</evidence>
<keyword evidence="17 23" id="KW-0460">Magnesium</keyword>
<evidence type="ECO:0000256" key="13">
    <source>
        <dbReference type="ARBA" id="ARBA00022771"/>
    </source>
</evidence>
<dbReference type="GO" id="GO:0030866">
    <property type="term" value="P:cortical actin cytoskeleton organization"/>
    <property type="evidence" value="ECO:0007669"/>
    <property type="project" value="TreeGrafter"/>
</dbReference>
<dbReference type="PROSITE" id="PS00107">
    <property type="entry name" value="PROTEIN_KINASE_ATP"/>
    <property type="match status" value="1"/>
</dbReference>
<dbReference type="FunFam" id="3.30.200.20:FF:001759">
    <property type="entry name" value="Rho-associated, coiled-coil-containing protein kinase 2b"/>
    <property type="match status" value="1"/>
</dbReference>
<evidence type="ECO:0000256" key="16">
    <source>
        <dbReference type="ARBA" id="ARBA00022840"/>
    </source>
</evidence>
<keyword evidence="15" id="KW-0862">Zinc</keyword>
<evidence type="ECO:0000256" key="6">
    <source>
        <dbReference type="ARBA" id="ARBA00022475"/>
    </source>
</evidence>
<evidence type="ECO:0000256" key="20">
    <source>
        <dbReference type="ARBA" id="ARBA00023212"/>
    </source>
</evidence>
<dbReference type="Gene3D" id="3.30.200.20">
    <property type="entry name" value="Phosphorylase Kinase, domain 1"/>
    <property type="match status" value="1"/>
</dbReference>
<dbReference type="SUPFAM" id="SSF57889">
    <property type="entry name" value="Cysteine-rich domain"/>
    <property type="match status" value="1"/>
</dbReference>
<dbReference type="SUPFAM" id="SSF103652">
    <property type="entry name" value="G protein-binding domain"/>
    <property type="match status" value="1"/>
</dbReference>
<evidence type="ECO:0000256" key="28">
    <source>
        <dbReference type="SAM" id="Coils"/>
    </source>
</evidence>
<evidence type="ECO:0000256" key="11">
    <source>
        <dbReference type="ARBA" id="ARBA00022723"/>
    </source>
</evidence>
<dbReference type="CDD" id="cd01242">
    <property type="entry name" value="PH_ROCK"/>
    <property type="match status" value="1"/>
</dbReference>
<dbReference type="GO" id="GO:0005524">
    <property type="term" value="F:ATP binding"/>
    <property type="evidence" value="ECO:0007669"/>
    <property type="project" value="UniProtKB-UniRule"/>
</dbReference>
<gene>
    <name evidence="35" type="primary">LOC110522004</name>
</gene>
<evidence type="ECO:0000313" key="35">
    <source>
        <dbReference type="Ensembl" id="ENSOMYP00000045081.2"/>
    </source>
</evidence>
<dbReference type="InterPro" id="IPR011993">
    <property type="entry name" value="PH-like_dom_sf"/>
</dbReference>
<evidence type="ECO:0000256" key="22">
    <source>
        <dbReference type="ARBA" id="ARBA00048679"/>
    </source>
</evidence>
<dbReference type="CDD" id="cd11638">
    <property type="entry name" value="HR1_ROCK2"/>
    <property type="match status" value="1"/>
</dbReference>
<dbReference type="Gene3D" id="3.30.60.20">
    <property type="match status" value="1"/>
</dbReference>
<dbReference type="GeneTree" id="ENSGT01030000234517"/>
<evidence type="ECO:0000259" key="33">
    <source>
        <dbReference type="PROSITE" id="PS51285"/>
    </source>
</evidence>
<dbReference type="SUPFAM" id="SSF56112">
    <property type="entry name" value="Protein kinase-like (PK-like)"/>
    <property type="match status" value="1"/>
</dbReference>
<sequence length="1377" mass="159552">TVLPPHTSASPLSPPPVLLWGGDFLLAEPRESMNALALDLDYPALRKNKNIDAFLNRYEKSMVKMRDLQVKLDDFDRVKMIGRGAYGEVQLVRHKASQKVYAMKKLSKFEMIKRSDSAFFWEERDIMAFSNSPWVIQLCCAFQDDRHLYMVMEYMPGGDLVTLTMNYDMPEKWARFYTAEVVLALDTIHSMGFIHRDVKPDNILLDQNGHLKLADFGTCMKMDSMGMVHCDTAVGTPDYISPEVLNSQGGDGYYGRECDWWSVGVFIFEMLVGDTPFYAESLVGTYGKIMDHKNNLNFPDDVQMSNDAKDLICAFLSDREVRLGRNGVEEIKRHPFFRNDQWTFHTIRQTVAPVVPELSSDIDTSNFDEIKDDKGDVETFPTPRAFVGNQLPFVGFTYFKEDQRPRAQVQVWLTSEDTHTSTHTHTHTHTHTCSSLPRTTTSRLEKLVKEIDEEVRLRVESSLRQLERERALLQHQSAENLRKVEMEAGRKRSLENELNGLRDQLEELKRRNQNSQLSNEKNIHLQRQLEEVTAVLAEEQEATGRLRRSQSEAQKQAQALEFNLRELVDNCTQLENAKMGLEQQLMGLQADLEAERQDRSLGTEIILDLQGHIQGLEAEVKHVKGSLSNSQMEKRQLQHRLTDMEKEKSNQEIDLAFKLKSLQQSFDAERAEHKVTKTRLADKNQIYESIEEAKSEALKGMERTLQEERSHKLQLESRLLHLEKEHSMLDCDYKQAEHKLDELRTHKDKLAEEVKNLSLCMEQEEKKRMLSQNDLNVQTQQVTALCSSEKQLKQELNHLLDMKHSLEKQNQELRRERQETDGQLKEMKDQLEAEQYFTTLYKTQIRELKEECDERNKLYKDILQRLEEYQEERDSLAAQLGVSLTKVDSEQLARSIAEEQYSDLEKEKIMKELEIKDMMARHRQELGDKEATIGSLEESNRTLTVDVANLANEKEELNNQLKEMQQQLQKAREEERHMNSVKMSFEKNLQTERTLKIQAVNKLSEIMNRRETMRAGHRHDDTLDMRRKEKENRKLQLELRSEKQKLNSTIIKYQREINDMQAVLSDESQVRMELQMALDSKDSDIEQLRCQLTSLSIHSMDSTSISSSNDMDDSGYPDTRLEGWLSLPMKNTKRFGWERRYVVVSSKKILFYNSDMDREQSNPYMILDIDKLFHVRPVTQTDVYRADTKEIPRIFQILYANEGESKREQEFAVEPPALAGEHSSYVKHKGHEFIPTLYHLPSSCEACTRPLWNVFKPPPALECRRCHTKCHKDHLDRNEEAIAPCRVNYDISTAKDLLLLAGSQEEQQRWVSRLIRRIPRKHPGPASVAQAPEPPSHSSPRLSPGASPGNSPSLSPHRGAIKVQPSRQQTQPAGKPR</sequence>
<feature type="domain" description="Protein kinase" evidence="31">
    <location>
        <begin position="75"/>
        <end position="337"/>
    </location>
</feature>
<comment type="subcellular location">
    <subcellularLocation>
        <location evidence="3">Cell membrane</location>
    </subcellularLocation>
    <subcellularLocation>
        <location evidence="4">Cytoplasm</location>
        <location evidence="4">Cytoskeleton</location>
    </subcellularLocation>
    <subcellularLocation>
        <location evidence="2">Endomembrane system</location>
        <topology evidence="2">Peripheral membrane protein</topology>
    </subcellularLocation>
</comment>
<evidence type="ECO:0000259" key="32">
    <source>
        <dbReference type="PROSITE" id="PS50081"/>
    </source>
</evidence>
<evidence type="ECO:0000259" key="30">
    <source>
        <dbReference type="PROSITE" id="PS50003"/>
    </source>
</evidence>
<feature type="coiled-coil region" evidence="28">
    <location>
        <begin position="698"/>
        <end position="981"/>
    </location>
</feature>
<dbReference type="PROSITE" id="PS50081">
    <property type="entry name" value="ZF_DAG_PE_2"/>
    <property type="match status" value="1"/>
</dbReference>
<dbReference type="Pfam" id="PF00433">
    <property type="entry name" value="Pkinase_C"/>
    <property type="match status" value="1"/>
</dbReference>
<feature type="coiled-coil region" evidence="28">
    <location>
        <begin position="627"/>
        <end position="654"/>
    </location>
</feature>
<dbReference type="FunFam" id="3.30.60.20:FF:000036">
    <property type="entry name" value="Rho-associated protein kinase 1"/>
    <property type="match status" value="1"/>
</dbReference>
<dbReference type="CDD" id="cd20875">
    <property type="entry name" value="C1_ROCK2"/>
    <property type="match status" value="1"/>
</dbReference>
<keyword evidence="16 23" id="KW-0067">ATP-binding</keyword>
<dbReference type="EC" id="2.7.11.1" evidence="23"/>
<dbReference type="InterPro" id="IPR017892">
    <property type="entry name" value="Pkinase_C"/>
</dbReference>
<dbReference type="GO" id="GO:0005813">
    <property type="term" value="C:centrosome"/>
    <property type="evidence" value="ECO:0007669"/>
    <property type="project" value="TreeGrafter"/>
</dbReference>
<dbReference type="SMART" id="SM00133">
    <property type="entry name" value="S_TK_X"/>
    <property type="match status" value="1"/>
</dbReference>
<evidence type="ECO:0000256" key="21">
    <source>
        <dbReference type="ARBA" id="ARBA00047899"/>
    </source>
</evidence>
<evidence type="ECO:0000313" key="36">
    <source>
        <dbReference type="Proteomes" id="UP000694395"/>
    </source>
</evidence>
<evidence type="ECO:0000256" key="24">
    <source>
        <dbReference type="PIRSR" id="PIRSR037568-1"/>
    </source>
</evidence>
<evidence type="ECO:0000256" key="5">
    <source>
        <dbReference type="ARBA" id="ARBA00009903"/>
    </source>
</evidence>
<feature type="binding site" evidence="25 27">
    <location>
        <position position="104"/>
    </location>
    <ligand>
        <name>ATP</name>
        <dbReference type="ChEBI" id="CHEBI:30616"/>
    </ligand>
</feature>
<dbReference type="Gene3D" id="1.20.5.730">
    <property type="entry name" value="Single helix bin"/>
    <property type="match status" value="1"/>
</dbReference>
<keyword evidence="11 23" id="KW-0479">Metal-binding</keyword>
<dbReference type="Ensembl" id="ENSOMYT00000049089.2">
    <property type="protein sequence ID" value="ENSOMYP00000045081.2"/>
    <property type="gene ID" value="ENSOMYG00000020007.2"/>
</dbReference>
<keyword evidence="7" id="KW-0963">Cytoplasm</keyword>
<dbReference type="PROSITE" id="PS50011">
    <property type="entry name" value="PROTEIN_KINASE_DOM"/>
    <property type="match status" value="1"/>
</dbReference>
<evidence type="ECO:0000256" key="27">
    <source>
        <dbReference type="PROSITE-ProRule" id="PRU10141"/>
    </source>
</evidence>
<feature type="domain" description="PH" evidence="30">
    <location>
        <begin position="1118"/>
        <end position="1319"/>
    </location>
</feature>
<keyword evidence="20 23" id="KW-0206">Cytoskeleton</keyword>
<dbReference type="GO" id="GO:0007266">
    <property type="term" value="P:Rho protein signal transduction"/>
    <property type="evidence" value="ECO:0007669"/>
    <property type="project" value="UniProtKB-UniRule"/>
</dbReference>
<dbReference type="PROSITE" id="PS51285">
    <property type="entry name" value="AGC_KINASE_CTER"/>
    <property type="match status" value="1"/>
</dbReference>
<dbReference type="PROSITE" id="PS51859">
    <property type="entry name" value="RHO_BD"/>
    <property type="match status" value="1"/>
</dbReference>
<evidence type="ECO:0000256" key="3">
    <source>
        <dbReference type="ARBA" id="ARBA00004236"/>
    </source>
</evidence>
<dbReference type="InterPro" id="IPR002219">
    <property type="entry name" value="PKC_DAG/PE"/>
</dbReference>
<dbReference type="InterPro" id="IPR057529">
    <property type="entry name" value="MRCK/ROCK_PH"/>
</dbReference>
<dbReference type="GO" id="GO:0000281">
    <property type="term" value="P:mitotic cytokinesis"/>
    <property type="evidence" value="ECO:0007669"/>
    <property type="project" value="TreeGrafter"/>
</dbReference>
<reference evidence="35" key="2">
    <citation type="submission" date="2025-08" db="UniProtKB">
        <authorList>
            <consortium name="Ensembl"/>
        </authorList>
    </citation>
    <scope>IDENTIFICATION</scope>
</reference>
<dbReference type="GO" id="GO:0031267">
    <property type="term" value="F:small GTPase binding"/>
    <property type="evidence" value="ECO:0007669"/>
    <property type="project" value="InterPro"/>
</dbReference>
<keyword evidence="14 23" id="KW-0418">Kinase</keyword>
<keyword evidence="6" id="KW-1003">Cell membrane</keyword>
<feature type="compositionally biased region" description="Polar residues" evidence="29">
    <location>
        <begin position="1365"/>
        <end position="1377"/>
    </location>
</feature>
<evidence type="ECO:0000259" key="31">
    <source>
        <dbReference type="PROSITE" id="PS50011"/>
    </source>
</evidence>
<dbReference type="InterPro" id="IPR001849">
    <property type="entry name" value="PH_domain"/>
</dbReference>
<keyword evidence="19" id="KW-0472">Membrane</keyword>
<evidence type="ECO:0000256" key="17">
    <source>
        <dbReference type="ARBA" id="ARBA00022842"/>
    </source>
</evidence>
<dbReference type="FunFam" id="3.30.200.20:FF:000072">
    <property type="entry name" value="Rho-associated protein kinase 2"/>
    <property type="match status" value="1"/>
</dbReference>
<dbReference type="SUPFAM" id="SSF50729">
    <property type="entry name" value="PH domain-like"/>
    <property type="match status" value="1"/>
</dbReference>
<dbReference type="SMART" id="SM00220">
    <property type="entry name" value="S_TKc"/>
    <property type="match status" value="1"/>
</dbReference>
<dbReference type="InterPro" id="IPR008271">
    <property type="entry name" value="Ser/Thr_kinase_AS"/>
</dbReference>
<dbReference type="InterPro" id="IPR015008">
    <property type="entry name" value="ROCK_Rho-bd_dom"/>
</dbReference>
<dbReference type="InterPro" id="IPR000961">
    <property type="entry name" value="AGC-kinase_C"/>
</dbReference>
<evidence type="ECO:0000256" key="15">
    <source>
        <dbReference type="ARBA" id="ARBA00022833"/>
    </source>
</evidence>
<feature type="domain" description="AGC-kinase C-terminal" evidence="33">
    <location>
        <begin position="338"/>
        <end position="408"/>
    </location>
</feature>
<dbReference type="PIRSF" id="PIRSF037568">
    <property type="entry name" value="Rho_kinase"/>
    <property type="match status" value="1"/>
</dbReference>
<dbReference type="GO" id="GO:0048598">
    <property type="term" value="P:embryonic morphogenesis"/>
    <property type="evidence" value="ECO:0007669"/>
    <property type="project" value="TreeGrafter"/>
</dbReference>
<dbReference type="GO" id="GO:0010825">
    <property type="term" value="P:positive regulation of centrosome duplication"/>
    <property type="evidence" value="ECO:0007669"/>
    <property type="project" value="InterPro"/>
</dbReference>
<proteinExistence type="inferred from homology"/>
<dbReference type="SMART" id="SM00109">
    <property type="entry name" value="C1"/>
    <property type="match status" value="1"/>
</dbReference>